<feature type="transmembrane region" description="Helical" evidence="1">
    <location>
        <begin position="58"/>
        <end position="75"/>
    </location>
</feature>
<dbReference type="AlphaFoldDB" id="A0A1Y4LZ04"/>
<sequence length="107" mass="11517">MTKGCKIWLWIVLIGQCLSGILGVASMKANVGIGIYTIAVAIIGIVGVSLLLFKHRKIGFYFLVAVSIIALIANIMNGINIIIAAISAVISPAITFFFIQRNKELIK</sequence>
<keyword evidence="1" id="KW-1133">Transmembrane helix</keyword>
<feature type="transmembrane region" description="Helical" evidence="1">
    <location>
        <begin position="33"/>
        <end position="53"/>
    </location>
</feature>
<evidence type="ECO:0000313" key="2">
    <source>
        <dbReference type="EMBL" id="OUP60879.1"/>
    </source>
</evidence>
<reference evidence="3" key="1">
    <citation type="submission" date="2017-04" db="EMBL/GenBank/DDBJ databases">
        <title>Function of individual gut microbiota members based on whole genome sequencing of pure cultures obtained from chicken caecum.</title>
        <authorList>
            <person name="Medvecky M."/>
            <person name="Cejkova D."/>
            <person name="Polansky O."/>
            <person name="Karasova D."/>
            <person name="Kubasova T."/>
            <person name="Cizek A."/>
            <person name="Rychlik I."/>
        </authorList>
    </citation>
    <scope>NUCLEOTIDE SEQUENCE [LARGE SCALE GENOMIC DNA]</scope>
    <source>
        <strain evidence="3">An179</strain>
    </source>
</reference>
<dbReference type="EMBL" id="NFKL01000001">
    <property type="protein sequence ID" value="OUP60879.1"/>
    <property type="molecule type" value="Genomic_DNA"/>
</dbReference>
<name>A0A1Y4LZ04_9FIRM</name>
<feature type="transmembrane region" description="Helical" evidence="1">
    <location>
        <begin position="81"/>
        <end position="99"/>
    </location>
</feature>
<protein>
    <submittedName>
        <fullName evidence="2">Uncharacterized protein</fullName>
    </submittedName>
</protein>
<dbReference type="Proteomes" id="UP000195326">
    <property type="component" value="Unassembled WGS sequence"/>
</dbReference>
<accession>A0A1Y4LZ04</accession>
<feature type="transmembrane region" description="Helical" evidence="1">
    <location>
        <begin position="7"/>
        <end position="27"/>
    </location>
</feature>
<comment type="caution">
    <text evidence="2">The sequence shown here is derived from an EMBL/GenBank/DDBJ whole genome shotgun (WGS) entry which is preliminary data.</text>
</comment>
<keyword evidence="1" id="KW-0472">Membrane</keyword>
<evidence type="ECO:0000256" key="1">
    <source>
        <dbReference type="SAM" id="Phobius"/>
    </source>
</evidence>
<organism evidence="2 3">
    <name type="scientific">Butyricicoccus pullicaecorum</name>
    <dbReference type="NCBI Taxonomy" id="501571"/>
    <lineage>
        <taxon>Bacteria</taxon>
        <taxon>Bacillati</taxon>
        <taxon>Bacillota</taxon>
        <taxon>Clostridia</taxon>
        <taxon>Eubacteriales</taxon>
        <taxon>Butyricicoccaceae</taxon>
        <taxon>Butyricicoccus</taxon>
    </lineage>
</organism>
<dbReference type="RefSeq" id="WP_087414098.1">
    <property type="nucleotide sequence ID" value="NZ_NFKL01000001.1"/>
</dbReference>
<proteinExistence type="predicted"/>
<keyword evidence="1" id="KW-0812">Transmembrane</keyword>
<evidence type="ECO:0000313" key="3">
    <source>
        <dbReference type="Proteomes" id="UP000195326"/>
    </source>
</evidence>
<gene>
    <name evidence="2" type="ORF">B5F15_01295</name>
</gene>